<feature type="transmembrane region" description="Helical" evidence="1">
    <location>
        <begin position="103"/>
        <end position="121"/>
    </location>
</feature>
<gene>
    <name evidence="2" type="ORF">PBF_18099</name>
</gene>
<reference evidence="2 3" key="2">
    <citation type="journal article" date="2016" name="Sci. Rep.">
        <title>A novel serine protease, Sep1, from Bacillus firmus DS-1 has nematicidal activity and degrades multiple intestinal-associated nematode proteins.</title>
        <authorList>
            <person name="Geng C."/>
            <person name="Nie X."/>
            <person name="Tang Z."/>
            <person name="Zhang Y."/>
            <person name="Lin J."/>
            <person name="Sun M."/>
            <person name="Peng D."/>
        </authorList>
    </citation>
    <scope>NUCLEOTIDE SEQUENCE [LARGE SCALE GENOMIC DNA]</scope>
    <source>
        <strain evidence="2 3">DS1</strain>
    </source>
</reference>
<evidence type="ECO:0000313" key="2">
    <source>
        <dbReference type="EMBL" id="EWG09549.1"/>
    </source>
</evidence>
<dbReference type="Proteomes" id="UP000019270">
    <property type="component" value="Unassembled WGS sequence"/>
</dbReference>
<evidence type="ECO:0000256" key="1">
    <source>
        <dbReference type="SAM" id="Phobius"/>
    </source>
</evidence>
<reference evidence="3" key="1">
    <citation type="submission" date="2013-03" db="EMBL/GenBank/DDBJ databases">
        <title>Draft genome sequence of Bacillus firmus DS1.</title>
        <authorList>
            <person name="Peng D."/>
            <person name="Zhu L."/>
            <person name="Sun M."/>
        </authorList>
    </citation>
    <scope>NUCLEOTIDE SEQUENCE [LARGE SCALE GENOMIC DNA]</scope>
    <source>
        <strain evidence="3">DS1</strain>
    </source>
</reference>
<feature type="transmembrane region" description="Helical" evidence="1">
    <location>
        <begin position="74"/>
        <end position="91"/>
    </location>
</feature>
<dbReference type="OrthoDB" id="2381462at2"/>
<protein>
    <submittedName>
        <fullName evidence="2">Uncharacterized protein</fullName>
    </submittedName>
</protein>
<organism evidence="2 3">
    <name type="scientific">Cytobacillus firmus DS1</name>
    <dbReference type="NCBI Taxonomy" id="1307436"/>
    <lineage>
        <taxon>Bacteria</taxon>
        <taxon>Bacillati</taxon>
        <taxon>Bacillota</taxon>
        <taxon>Bacilli</taxon>
        <taxon>Bacillales</taxon>
        <taxon>Bacillaceae</taxon>
        <taxon>Cytobacillus</taxon>
    </lineage>
</organism>
<evidence type="ECO:0000313" key="3">
    <source>
        <dbReference type="Proteomes" id="UP000019270"/>
    </source>
</evidence>
<name>W7LBY5_CYTFI</name>
<dbReference type="AlphaFoldDB" id="W7LBY5"/>
<keyword evidence="1" id="KW-1133">Transmembrane helix</keyword>
<dbReference type="EMBL" id="APVL01000015">
    <property type="protein sequence ID" value="EWG09549.1"/>
    <property type="molecule type" value="Genomic_DNA"/>
</dbReference>
<dbReference type="PATRIC" id="fig|1307436.3.peg.3882"/>
<feature type="transmembrane region" description="Helical" evidence="1">
    <location>
        <begin position="33"/>
        <end position="54"/>
    </location>
</feature>
<keyword evidence="1" id="KW-0812">Transmembrane</keyword>
<keyword evidence="1" id="KW-0472">Membrane</keyword>
<feature type="transmembrane region" description="Helical" evidence="1">
    <location>
        <begin position="7"/>
        <end position="26"/>
    </location>
</feature>
<comment type="caution">
    <text evidence="2">The sequence shown here is derived from an EMBL/GenBank/DDBJ whole genome shotgun (WGS) entry which is preliminary data.</text>
</comment>
<accession>W7LBY5</accession>
<feature type="transmembrane region" description="Helical" evidence="1">
    <location>
        <begin position="133"/>
        <end position="154"/>
    </location>
</feature>
<proteinExistence type="predicted"/>
<sequence length="170" mass="20142">MNVTFDWNEWFFILTSAIVILLFLPIRKYFPPVLVIIIWVYNLALVATIDYFLLATPFRMYIFGDNPTYELSGALFHFFMYPCSALIFLFGYDRWELYGKKSIWYILGWSAFSIFFEWLTVKNHALIYTGWKLVYSIPVYPAAAVLLIIVFRFAKKRLMDPELEGSSKIY</sequence>
<dbReference type="RefSeq" id="WP_035331626.1">
    <property type="nucleotide sequence ID" value="NZ_APVL01000015.1"/>
</dbReference>